<gene>
    <name evidence="1" type="ORF">Cfor_03972</name>
</gene>
<dbReference type="AlphaFoldDB" id="A0A6L2PZ17"/>
<dbReference type="Gene3D" id="3.30.420.10">
    <property type="entry name" value="Ribonuclease H-like superfamily/Ribonuclease H"/>
    <property type="match status" value="1"/>
</dbReference>
<sequence length="81" mass="9200">MRCVSVKFVLRVLTIEQKEHRLSVATNLLQEAETDQNFIEAIITGDDTWVYGYDPVRKAHLLSGSSPSLQGRRKRAKCVPK</sequence>
<name>A0A6L2PZ17_COPFO</name>
<dbReference type="InParanoid" id="A0A6L2PZ17"/>
<dbReference type="GO" id="GO:0003676">
    <property type="term" value="F:nucleic acid binding"/>
    <property type="evidence" value="ECO:0007669"/>
    <property type="project" value="InterPro"/>
</dbReference>
<dbReference type="Proteomes" id="UP000502823">
    <property type="component" value="Unassembled WGS sequence"/>
</dbReference>
<dbReference type="InterPro" id="IPR036397">
    <property type="entry name" value="RNaseH_sf"/>
</dbReference>
<reference evidence="2" key="1">
    <citation type="submission" date="2020-01" db="EMBL/GenBank/DDBJ databases">
        <title>Draft genome sequence of the Termite Coptotermes fromosanus.</title>
        <authorList>
            <person name="Itakura S."/>
            <person name="Yosikawa Y."/>
            <person name="Umezawa K."/>
        </authorList>
    </citation>
    <scope>NUCLEOTIDE SEQUENCE [LARGE SCALE GENOMIC DNA]</scope>
</reference>
<evidence type="ECO:0000313" key="1">
    <source>
        <dbReference type="EMBL" id="GFG35808.1"/>
    </source>
</evidence>
<organism evidence="1 2">
    <name type="scientific">Coptotermes formosanus</name>
    <name type="common">Formosan subterranean termite</name>
    <dbReference type="NCBI Taxonomy" id="36987"/>
    <lineage>
        <taxon>Eukaryota</taxon>
        <taxon>Metazoa</taxon>
        <taxon>Ecdysozoa</taxon>
        <taxon>Arthropoda</taxon>
        <taxon>Hexapoda</taxon>
        <taxon>Insecta</taxon>
        <taxon>Pterygota</taxon>
        <taxon>Neoptera</taxon>
        <taxon>Polyneoptera</taxon>
        <taxon>Dictyoptera</taxon>
        <taxon>Blattodea</taxon>
        <taxon>Blattoidea</taxon>
        <taxon>Termitoidae</taxon>
        <taxon>Rhinotermitidae</taxon>
        <taxon>Coptotermes</taxon>
    </lineage>
</organism>
<proteinExistence type="predicted"/>
<evidence type="ECO:0000313" key="2">
    <source>
        <dbReference type="Proteomes" id="UP000502823"/>
    </source>
</evidence>
<comment type="caution">
    <text evidence="1">The sequence shown here is derived from an EMBL/GenBank/DDBJ whole genome shotgun (WGS) entry which is preliminary data.</text>
</comment>
<accession>A0A6L2PZ17</accession>
<dbReference type="EMBL" id="BLKM01012201">
    <property type="protein sequence ID" value="GFG35808.1"/>
    <property type="molecule type" value="Genomic_DNA"/>
</dbReference>
<keyword evidence="2" id="KW-1185">Reference proteome</keyword>
<protein>
    <submittedName>
        <fullName evidence="1">Uncharacterized protein</fullName>
    </submittedName>
</protein>
<dbReference type="OrthoDB" id="6760456at2759"/>